<evidence type="ECO:0000313" key="2">
    <source>
        <dbReference type="Proteomes" id="UP000887013"/>
    </source>
</evidence>
<gene>
    <name evidence="1" type="ORF">NPIL_128231</name>
</gene>
<name>A0A8X6PAC0_NEPPI</name>
<dbReference type="Proteomes" id="UP000887013">
    <property type="component" value="Unassembled WGS sequence"/>
</dbReference>
<accession>A0A8X6PAC0</accession>
<protein>
    <submittedName>
        <fullName evidence="1">Uncharacterized protein</fullName>
    </submittedName>
</protein>
<dbReference type="EMBL" id="BMAW01113435">
    <property type="protein sequence ID" value="GFT57098.1"/>
    <property type="molecule type" value="Genomic_DNA"/>
</dbReference>
<proteinExistence type="predicted"/>
<comment type="caution">
    <text evidence="1">The sequence shown here is derived from an EMBL/GenBank/DDBJ whole genome shotgun (WGS) entry which is preliminary data.</text>
</comment>
<sequence>MGDLPQACCACRRHLAASVTAVAMVSLSSCDGAGIAPILQKNYPLLVGTFDALCRQANRQWHSSFMPTSRLTYMGGMGSIPGFSLPGRRSRRNKHSYRQSILHQRCNIQATCCGDRRRYG</sequence>
<reference evidence="1" key="1">
    <citation type="submission" date="2020-08" db="EMBL/GenBank/DDBJ databases">
        <title>Multicomponent nature underlies the extraordinary mechanical properties of spider dragline silk.</title>
        <authorList>
            <person name="Kono N."/>
            <person name="Nakamura H."/>
            <person name="Mori M."/>
            <person name="Yoshida Y."/>
            <person name="Ohtoshi R."/>
            <person name="Malay A.D."/>
            <person name="Moran D.A.P."/>
            <person name="Tomita M."/>
            <person name="Numata K."/>
            <person name="Arakawa K."/>
        </authorList>
    </citation>
    <scope>NUCLEOTIDE SEQUENCE</scope>
</reference>
<evidence type="ECO:0000313" key="1">
    <source>
        <dbReference type="EMBL" id="GFT57098.1"/>
    </source>
</evidence>
<dbReference type="AlphaFoldDB" id="A0A8X6PAC0"/>
<keyword evidence="2" id="KW-1185">Reference proteome</keyword>
<organism evidence="1 2">
    <name type="scientific">Nephila pilipes</name>
    <name type="common">Giant wood spider</name>
    <name type="synonym">Nephila maculata</name>
    <dbReference type="NCBI Taxonomy" id="299642"/>
    <lineage>
        <taxon>Eukaryota</taxon>
        <taxon>Metazoa</taxon>
        <taxon>Ecdysozoa</taxon>
        <taxon>Arthropoda</taxon>
        <taxon>Chelicerata</taxon>
        <taxon>Arachnida</taxon>
        <taxon>Araneae</taxon>
        <taxon>Araneomorphae</taxon>
        <taxon>Entelegynae</taxon>
        <taxon>Araneoidea</taxon>
        <taxon>Nephilidae</taxon>
        <taxon>Nephila</taxon>
    </lineage>
</organism>